<name>A0ABW2A685_9GAMM</name>
<sequence length="105" mass="12072">MMKYLTRPELMKWYAQSGSLSSPRFSTSADPEVRALSKIIVQLDNMEKKGQLQLWPRPPIPEFNDIVHIVGEEIHPMLKGEASIDRALKNAQKRVDSLMRSHGHY</sequence>
<accession>A0ABW2A685</accession>
<dbReference type="Gene3D" id="3.40.190.10">
    <property type="entry name" value="Periplasmic binding protein-like II"/>
    <property type="match status" value="2"/>
</dbReference>
<dbReference type="Proteomes" id="UP001596422">
    <property type="component" value="Unassembled WGS sequence"/>
</dbReference>
<gene>
    <name evidence="1" type="ORF">ACFQDL_24640</name>
</gene>
<evidence type="ECO:0000313" key="2">
    <source>
        <dbReference type="Proteomes" id="UP001596422"/>
    </source>
</evidence>
<dbReference type="RefSeq" id="WP_379911324.1">
    <property type="nucleotide sequence ID" value="NZ_JBHSWE010000001.1"/>
</dbReference>
<dbReference type="SUPFAM" id="SSF53850">
    <property type="entry name" value="Periplasmic binding protein-like II"/>
    <property type="match status" value="1"/>
</dbReference>
<reference evidence="2" key="1">
    <citation type="journal article" date="2019" name="Int. J. Syst. Evol. Microbiol.">
        <title>The Global Catalogue of Microorganisms (GCM) 10K type strain sequencing project: providing services to taxonomists for standard genome sequencing and annotation.</title>
        <authorList>
            <consortium name="The Broad Institute Genomics Platform"/>
            <consortium name="The Broad Institute Genome Sequencing Center for Infectious Disease"/>
            <person name="Wu L."/>
            <person name="Ma J."/>
        </authorList>
    </citation>
    <scope>NUCLEOTIDE SEQUENCE [LARGE SCALE GENOMIC DNA]</scope>
    <source>
        <strain evidence="2">NBRC 111756</strain>
    </source>
</reference>
<evidence type="ECO:0000313" key="1">
    <source>
        <dbReference type="EMBL" id="MFC6672917.1"/>
    </source>
</evidence>
<protein>
    <recommendedName>
        <fullName evidence="3">Sugar ABC transporter substrate-binding protein</fullName>
    </recommendedName>
</protein>
<comment type="caution">
    <text evidence="1">The sequence shown here is derived from an EMBL/GenBank/DDBJ whole genome shotgun (WGS) entry which is preliminary data.</text>
</comment>
<evidence type="ECO:0008006" key="3">
    <source>
        <dbReference type="Google" id="ProtNLM"/>
    </source>
</evidence>
<proteinExistence type="predicted"/>
<dbReference type="EMBL" id="JBHSWE010000001">
    <property type="protein sequence ID" value="MFC6672917.1"/>
    <property type="molecule type" value="Genomic_DNA"/>
</dbReference>
<keyword evidence="2" id="KW-1185">Reference proteome</keyword>
<organism evidence="1 2">
    <name type="scientific">Marinobacterium aestuariivivens</name>
    <dbReference type="NCBI Taxonomy" id="1698799"/>
    <lineage>
        <taxon>Bacteria</taxon>
        <taxon>Pseudomonadati</taxon>
        <taxon>Pseudomonadota</taxon>
        <taxon>Gammaproteobacteria</taxon>
        <taxon>Oceanospirillales</taxon>
        <taxon>Oceanospirillaceae</taxon>
        <taxon>Marinobacterium</taxon>
    </lineage>
</organism>